<feature type="compositionally biased region" description="Low complexity" evidence="1">
    <location>
        <begin position="1064"/>
        <end position="1075"/>
    </location>
</feature>
<reference evidence="3 4" key="1">
    <citation type="submission" date="2013-02" db="EMBL/GenBank/DDBJ databases">
        <authorList>
            <person name="Fiebig A."/>
            <person name="Goeker M."/>
            <person name="Klenk H.-P.P."/>
        </authorList>
    </citation>
    <scope>NUCLEOTIDE SEQUENCE [LARGE SCALE GENOMIC DNA]</scope>
    <source>
        <strain evidence="3 4">DSM 19309</strain>
    </source>
</reference>
<feature type="transmembrane region" description="Helical" evidence="2">
    <location>
        <begin position="936"/>
        <end position="956"/>
    </location>
</feature>
<evidence type="ECO:0000313" key="3">
    <source>
        <dbReference type="EMBL" id="EYD76686.1"/>
    </source>
</evidence>
<dbReference type="GO" id="GO:0042910">
    <property type="term" value="F:xenobiotic transmembrane transporter activity"/>
    <property type="evidence" value="ECO:0007669"/>
    <property type="project" value="TreeGrafter"/>
</dbReference>
<dbReference type="Gene3D" id="3.30.70.1440">
    <property type="entry name" value="Multidrug efflux transporter AcrB pore domain"/>
    <property type="match status" value="1"/>
</dbReference>
<dbReference type="InterPro" id="IPR027463">
    <property type="entry name" value="AcrB_DN_DC_subdom"/>
</dbReference>
<dbReference type="AlphaFoldDB" id="A0A017HQM8"/>
<dbReference type="RefSeq" id="WP_082483283.1">
    <property type="nucleotide sequence ID" value="NZ_KK088521.1"/>
</dbReference>
<dbReference type="PRINTS" id="PR00702">
    <property type="entry name" value="ACRIFLAVINRP"/>
</dbReference>
<feature type="compositionally biased region" description="Basic and acidic residues" evidence="1">
    <location>
        <begin position="1076"/>
        <end position="1086"/>
    </location>
</feature>
<dbReference type="PATRIC" id="fig|442562.3.peg.1627"/>
<dbReference type="InterPro" id="IPR001036">
    <property type="entry name" value="Acrflvin-R"/>
</dbReference>
<feature type="compositionally biased region" description="Basic and acidic residues" evidence="1">
    <location>
        <begin position="1047"/>
        <end position="1063"/>
    </location>
</feature>
<dbReference type="STRING" id="442562.Rumeso_01644"/>
<feature type="compositionally biased region" description="Pro residues" evidence="1">
    <location>
        <begin position="1010"/>
        <end position="1020"/>
    </location>
</feature>
<protein>
    <submittedName>
        <fullName evidence="3">Acriflavin resistance protein</fullName>
    </submittedName>
</protein>
<dbReference type="SUPFAM" id="SSF82866">
    <property type="entry name" value="Multidrug efflux transporter AcrB transmembrane domain"/>
    <property type="match status" value="2"/>
</dbReference>
<dbReference type="GO" id="GO:0005886">
    <property type="term" value="C:plasma membrane"/>
    <property type="evidence" value="ECO:0007669"/>
    <property type="project" value="TreeGrafter"/>
</dbReference>
<gene>
    <name evidence="3" type="ORF">Rumeso_01644</name>
</gene>
<dbReference type="PANTHER" id="PTHR32063:SF16">
    <property type="entry name" value="CATION EFFLUX SYSTEM (ACRB_ACRD_ACRF FAMILY)"/>
    <property type="match status" value="1"/>
</dbReference>
<dbReference type="Gene3D" id="3.30.70.1320">
    <property type="entry name" value="Multidrug efflux transporter AcrB pore domain like"/>
    <property type="match status" value="1"/>
</dbReference>
<dbReference type="SUPFAM" id="SSF82693">
    <property type="entry name" value="Multidrug efflux transporter AcrB pore domain, PN1, PN2, PC1 and PC2 subdomains"/>
    <property type="match status" value="3"/>
</dbReference>
<feature type="transmembrane region" description="Helical" evidence="2">
    <location>
        <begin position="12"/>
        <end position="37"/>
    </location>
</feature>
<feature type="transmembrane region" description="Helical" evidence="2">
    <location>
        <begin position="352"/>
        <end position="371"/>
    </location>
</feature>
<proteinExistence type="predicted"/>
<evidence type="ECO:0000256" key="2">
    <source>
        <dbReference type="SAM" id="Phobius"/>
    </source>
</evidence>
<evidence type="ECO:0000256" key="1">
    <source>
        <dbReference type="SAM" id="MobiDB-lite"/>
    </source>
</evidence>
<name>A0A017HQM8_9RHOB</name>
<feature type="region of interest" description="Disordered" evidence="1">
    <location>
        <begin position="994"/>
        <end position="1157"/>
    </location>
</feature>
<keyword evidence="2" id="KW-0472">Membrane</keyword>
<sequence>MKLGLAGHLTRSFIGSALTPLFLLAALAMGLVALMTLPREEEPQISVPMVDILVSAPGLRAEDAVKLVTEPLETIVKGIDGVEHVYSQTRDDRVMVTARFLVGTSSDAAVLRVHDKVRANMDRIPVGIPEPRIVGRGIDDVAIVALTLSPTPAEADHVTPADLSRVARELRAEVAKVEDVGLTYLVGETGDAIRVAPDPERLALYGVTLQQLAGKVTAANTALPTGLVREGGQQIEVVAGETLRTPADIGNLLLTSRDGRPVYVRDVADVAFATDNADLYASTVTRGEDGQPVRVPAVTLAVAKRAGSNAVTVAEEVLARVDSLKGSLIPEGIEVEVTRDYGETANEKANELLFHLGLATLSIIALVWLAIGRREALVVAVVIPVTILLTLFAANVMGYTLNRVSLFALIFSIGILVDDAIVVIENIARHWAMGDGRSRRDAAVDAVAEVGNPTIVATLTVVAALLPMLFVSGMMGPYMSPIPANASAAMIFSFFVAVIVTPWLMLKVAGNAPVHAHSPHHAGGALGRAYAAVARPILSSKAASWAFLLGVIALTVGSLALFWTKDVTVKLLPFDNKSELAVMIDLPEGASVEATDAAAQEVARVAFGMPEVVSVQTHAGTAAPFNFNGLVRHSYLRAEPQLGDVQLNLKPKGERDRPSHEIALDLRSRLAALTVPPGTSLKVVEPPPGPPVMATLLAEIYGPDADTRRAVASRVEEAVRSVPFVVDVDDSFGTPAPRLRTTISTDDLEFFHVEEKDVLDTLSILNGASTVGYSHRGGGRAAIPIVIERPRGEKVLDETALTTPIPANVLPGDRGVVELGDVIRTREETASFPIFRHNGRNAEMVTAELAGAFEAPLYGMLAVRDALDAQDWTGLPKPEIALHGQPEDESRPTLLWDGEWEVTWVTFRDMGAAFGVALLGIYILVVAQFGSFKLPLVILTPIPLTFIGILGGHWLFHAPFTATSMIGFIALAGIIVRNSILLVDFVRHAPREVPARGAPEDDEPDMAIVAPPPHEIPAPPLREDGRAPPDRNPDRGRVDPLQADPADGARGDDRRRRDPDRPDLPGARPLAPLRPRLLDAADRAGHPGDLPGVPNLRWRGGQPPDARGEPSTSGRRGAPQGSCRGRLRDVPGDAPAGGRDPDPVSRTSPCGHRSGRR</sequence>
<keyword evidence="2" id="KW-0812">Transmembrane</keyword>
<dbReference type="SUPFAM" id="SSF82714">
    <property type="entry name" value="Multidrug efflux transporter AcrB TolC docking domain, DN and DC subdomains"/>
    <property type="match status" value="1"/>
</dbReference>
<feature type="compositionally biased region" description="Basic and acidic residues" evidence="1">
    <location>
        <begin position="1021"/>
        <end position="1038"/>
    </location>
</feature>
<dbReference type="HOGENOM" id="CLU_002755_1_2_5"/>
<keyword evidence="4" id="KW-1185">Reference proteome</keyword>
<dbReference type="Pfam" id="PF00873">
    <property type="entry name" value="ACR_tran"/>
    <property type="match status" value="1"/>
</dbReference>
<evidence type="ECO:0000313" key="4">
    <source>
        <dbReference type="Proteomes" id="UP000019666"/>
    </source>
</evidence>
<dbReference type="EMBL" id="AOSK01000041">
    <property type="protein sequence ID" value="EYD76686.1"/>
    <property type="molecule type" value="Genomic_DNA"/>
</dbReference>
<feature type="transmembrane region" description="Helical" evidence="2">
    <location>
        <begin position="910"/>
        <end position="929"/>
    </location>
</feature>
<comment type="caution">
    <text evidence="3">The sequence shown here is derived from an EMBL/GenBank/DDBJ whole genome shotgun (WGS) entry which is preliminary data.</text>
</comment>
<feature type="transmembrane region" description="Helical" evidence="2">
    <location>
        <begin position="545"/>
        <end position="563"/>
    </location>
</feature>
<accession>A0A017HQM8</accession>
<dbReference type="Gene3D" id="3.30.2090.10">
    <property type="entry name" value="Multidrug efflux transporter AcrB TolC docking domain, DN and DC subdomains"/>
    <property type="match status" value="2"/>
</dbReference>
<keyword evidence="2" id="KW-1133">Transmembrane helix</keyword>
<organism evidence="3 4">
    <name type="scientific">Rubellimicrobium mesophilum DSM 19309</name>
    <dbReference type="NCBI Taxonomy" id="442562"/>
    <lineage>
        <taxon>Bacteria</taxon>
        <taxon>Pseudomonadati</taxon>
        <taxon>Pseudomonadota</taxon>
        <taxon>Alphaproteobacteria</taxon>
        <taxon>Rhodobacterales</taxon>
        <taxon>Roseobacteraceae</taxon>
        <taxon>Rubellimicrobium</taxon>
    </lineage>
</organism>
<dbReference type="Gene3D" id="3.30.70.1430">
    <property type="entry name" value="Multidrug efflux transporter AcrB pore domain"/>
    <property type="match status" value="2"/>
</dbReference>
<feature type="transmembrane region" description="Helical" evidence="2">
    <location>
        <begin position="404"/>
        <end position="425"/>
    </location>
</feature>
<dbReference type="Proteomes" id="UP000019666">
    <property type="component" value="Unassembled WGS sequence"/>
</dbReference>
<dbReference type="PANTHER" id="PTHR32063">
    <property type="match status" value="1"/>
</dbReference>
<feature type="transmembrane region" description="Helical" evidence="2">
    <location>
        <begin position="378"/>
        <end position="398"/>
    </location>
</feature>
<feature type="transmembrane region" description="Helical" evidence="2">
    <location>
        <begin position="446"/>
        <end position="470"/>
    </location>
</feature>
<feature type="transmembrane region" description="Helical" evidence="2">
    <location>
        <begin position="482"/>
        <end position="506"/>
    </location>
</feature>
<dbReference type="Gene3D" id="1.20.1640.10">
    <property type="entry name" value="Multidrug efflux transporter AcrB transmembrane domain"/>
    <property type="match status" value="2"/>
</dbReference>
<feature type="transmembrane region" description="Helical" evidence="2">
    <location>
        <begin position="962"/>
        <end position="986"/>
    </location>
</feature>